<keyword evidence="10" id="KW-0539">Nucleus</keyword>
<dbReference type="PANTHER" id="PTHR22593:SF2">
    <property type="entry name" value="TRANSMEMBRANE PROTEIN 18"/>
    <property type="match status" value="1"/>
</dbReference>
<feature type="transmembrane region" description="Helical" evidence="12">
    <location>
        <begin position="51"/>
        <end position="68"/>
    </location>
</feature>
<keyword evidence="6 12" id="KW-1133">Transmembrane helix</keyword>
<gene>
    <name evidence="13" type="ORF">ACJMK2_040702</name>
</gene>
<organism evidence="13 14">
    <name type="scientific">Sinanodonta woodiana</name>
    <name type="common">Chinese pond mussel</name>
    <name type="synonym">Anodonta woodiana</name>
    <dbReference type="NCBI Taxonomy" id="1069815"/>
    <lineage>
        <taxon>Eukaryota</taxon>
        <taxon>Metazoa</taxon>
        <taxon>Spiralia</taxon>
        <taxon>Lophotrochozoa</taxon>
        <taxon>Mollusca</taxon>
        <taxon>Bivalvia</taxon>
        <taxon>Autobranchia</taxon>
        <taxon>Heteroconchia</taxon>
        <taxon>Palaeoheterodonta</taxon>
        <taxon>Unionida</taxon>
        <taxon>Unionoidea</taxon>
        <taxon>Unionidae</taxon>
        <taxon>Unioninae</taxon>
        <taxon>Sinanodonta</taxon>
    </lineage>
</organism>
<evidence type="ECO:0000256" key="2">
    <source>
        <dbReference type="ARBA" id="ARBA00004127"/>
    </source>
</evidence>
<accession>A0ABD3W2G4</accession>
<evidence type="ECO:0000313" key="14">
    <source>
        <dbReference type="Proteomes" id="UP001634394"/>
    </source>
</evidence>
<dbReference type="PANTHER" id="PTHR22593">
    <property type="entry name" value="TRANSMEMBRANE PROTEIN 18"/>
    <property type="match status" value="1"/>
</dbReference>
<dbReference type="InterPro" id="IPR026721">
    <property type="entry name" value="TMEM18"/>
</dbReference>
<proteinExistence type="inferred from homology"/>
<comment type="caution">
    <text evidence="13">The sequence shown here is derived from an EMBL/GenBank/DDBJ whole genome shotgun (WGS) entry which is preliminary data.</text>
</comment>
<feature type="region of interest" description="Disordered" evidence="11">
    <location>
        <begin position="131"/>
        <end position="156"/>
    </location>
</feature>
<dbReference type="GO" id="GO:0031965">
    <property type="term" value="C:nuclear membrane"/>
    <property type="evidence" value="ECO:0007669"/>
    <property type="project" value="UniProtKB-SubCell"/>
</dbReference>
<name>A0ABD3W2G4_SINWO</name>
<dbReference type="Proteomes" id="UP001634394">
    <property type="component" value="Unassembled WGS sequence"/>
</dbReference>
<evidence type="ECO:0000256" key="4">
    <source>
        <dbReference type="ARBA" id="ARBA00014253"/>
    </source>
</evidence>
<evidence type="ECO:0000256" key="6">
    <source>
        <dbReference type="ARBA" id="ARBA00022989"/>
    </source>
</evidence>
<evidence type="ECO:0000256" key="8">
    <source>
        <dbReference type="ARBA" id="ARBA00023125"/>
    </source>
</evidence>
<evidence type="ECO:0000256" key="1">
    <source>
        <dbReference type="ARBA" id="ARBA00004126"/>
    </source>
</evidence>
<evidence type="ECO:0000256" key="5">
    <source>
        <dbReference type="ARBA" id="ARBA00022692"/>
    </source>
</evidence>
<keyword evidence="5 12" id="KW-0812">Transmembrane</keyword>
<dbReference type="AlphaFoldDB" id="A0ABD3W2G4"/>
<dbReference type="GO" id="GO:0003677">
    <property type="term" value="F:DNA binding"/>
    <property type="evidence" value="ECO:0007669"/>
    <property type="project" value="UniProtKB-KW"/>
</dbReference>
<evidence type="ECO:0000313" key="13">
    <source>
        <dbReference type="EMBL" id="KAL3867856.1"/>
    </source>
</evidence>
<comment type="subcellular location">
    <subcellularLocation>
        <location evidence="2">Endomembrane system</location>
        <topology evidence="2">Multi-pass membrane protein</topology>
    </subcellularLocation>
    <subcellularLocation>
        <location evidence="1">Nucleus membrane</location>
    </subcellularLocation>
</comment>
<evidence type="ECO:0000256" key="7">
    <source>
        <dbReference type="ARBA" id="ARBA00023054"/>
    </source>
</evidence>
<reference evidence="13 14" key="1">
    <citation type="submission" date="2024-11" db="EMBL/GenBank/DDBJ databases">
        <title>Chromosome-level genome assembly of the freshwater bivalve Anodonta woodiana.</title>
        <authorList>
            <person name="Chen X."/>
        </authorList>
    </citation>
    <scope>NUCLEOTIDE SEQUENCE [LARGE SCALE GENOMIC DNA]</scope>
    <source>
        <strain evidence="13">MN2024</strain>
        <tissue evidence="13">Gills</tissue>
    </source>
</reference>
<dbReference type="EMBL" id="JBJQND010000008">
    <property type="protein sequence ID" value="KAL3867856.1"/>
    <property type="molecule type" value="Genomic_DNA"/>
</dbReference>
<keyword evidence="14" id="KW-1185">Reference proteome</keyword>
<dbReference type="Pfam" id="PF14770">
    <property type="entry name" value="TMEM18"/>
    <property type="match status" value="1"/>
</dbReference>
<keyword evidence="8" id="KW-0238">DNA-binding</keyword>
<feature type="transmembrane region" description="Helical" evidence="12">
    <location>
        <begin position="25"/>
        <end position="44"/>
    </location>
</feature>
<feature type="transmembrane region" description="Helical" evidence="12">
    <location>
        <begin position="88"/>
        <end position="121"/>
    </location>
</feature>
<protein>
    <recommendedName>
        <fullName evidence="4">Transmembrane protein 18</fullName>
    </recommendedName>
</protein>
<evidence type="ECO:0000256" key="9">
    <source>
        <dbReference type="ARBA" id="ARBA00023136"/>
    </source>
</evidence>
<evidence type="ECO:0000256" key="3">
    <source>
        <dbReference type="ARBA" id="ARBA00009971"/>
    </source>
</evidence>
<sequence>MEPINVSELNGIWQYLKSIDWSEPWFLGLGTFHVLCIIATILTRNKGAAQAVYFGMITLLVFFAESINEWAAQNWKLFARQQYFDSNGMFFSLVFSIPLLFNCLVMVVCWLWDVGVLINNVKQMKYRKRSKANAEKECDQQDESQNDTSSEEKKEK</sequence>
<evidence type="ECO:0000256" key="10">
    <source>
        <dbReference type="ARBA" id="ARBA00023242"/>
    </source>
</evidence>
<comment type="similarity">
    <text evidence="3">Belongs to the TMEM18 family.</text>
</comment>
<evidence type="ECO:0000256" key="12">
    <source>
        <dbReference type="SAM" id="Phobius"/>
    </source>
</evidence>
<keyword evidence="7" id="KW-0175">Coiled coil</keyword>
<evidence type="ECO:0000256" key="11">
    <source>
        <dbReference type="SAM" id="MobiDB-lite"/>
    </source>
</evidence>
<keyword evidence="9 12" id="KW-0472">Membrane</keyword>